<organism evidence="4 5">
    <name type="scientific">Coemansia erecta</name>
    <dbReference type="NCBI Taxonomy" id="147472"/>
    <lineage>
        <taxon>Eukaryota</taxon>
        <taxon>Fungi</taxon>
        <taxon>Fungi incertae sedis</taxon>
        <taxon>Zoopagomycota</taxon>
        <taxon>Kickxellomycotina</taxon>
        <taxon>Kickxellomycetes</taxon>
        <taxon>Kickxellales</taxon>
        <taxon>Kickxellaceae</taxon>
        <taxon>Coemansia</taxon>
    </lineage>
</organism>
<evidence type="ECO:0000313" key="5">
    <source>
        <dbReference type="Proteomes" id="UP001149813"/>
    </source>
</evidence>
<dbReference type="GO" id="GO:0016787">
    <property type="term" value="F:hydrolase activity"/>
    <property type="evidence" value="ECO:0007669"/>
    <property type="project" value="UniProtKB-KW"/>
</dbReference>
<feature type="chain" id="PRO_5040904355" description="SMP-30/Gluconolactonase/LRE-like region domain-containing protein" evidence="2">
    <location>
        <begin position="20"/>
        <end position="334"/>
    </location>
</feature>
<dbReference type="PANTHER" id="PTHR47572:SF4">
    <property type="entry name" value="LACTONASE DRP35"/>
    <property type="match status" value="1"/>
</dbReference>
<dbReference type="InterPro" id="IPR013658">
    <property type="entry name" value="SGL"/>
</dbReference>
<reference evidence="4" key="1">
    <citation type="submission" date="2022-07" db="EMBL/GenBank/DDBJ databases">
        <title>Phylogenomic reconstructions and comparative analyses of Kickxellomycotina fungi.</title>
        <authorList>
            <person name="Reynolds N.K."/>
            <person name="Stajich J.E."/>
            <person name="Barry K."/>
            <person name="Grigoriev I.V."/>
            <person name="Crous P."/>
            <person name="Smith M.E."/>
        </authorList>
    </citation>
    <scope>NUCLEOTIDE SEQUENCE</scope>
    <source>
        <strain evidence="4">NBRC 32514</strain>
    </source>
</reference>
<dbReference type="PANTHER" id="PTHR47572">
    <property type="entry name" value="LIPOPROTEIN-RELATED"/>
    <property type="match status" value="1"/>
</dbReference>
<evidence type="ECO:0000259" key="3">
    <source>
        <dbReference type="Pfam" id="PF08450"/>
    </source>
</evidence>
<dbReference type="AlphaFoldDB" id="A0A9W7Y2Z9"/>
<gene>
    <name evidence="4" type="ORF">LPJ53_002719</name>
</gene>
<dbReference type="OrthoDB" id="423498at2759"/>
<protein>
    <recommendedName>
        <fullName evidence="3">SMP-30/Gluconolactonase/LRE-like region domain-containing protein</fullName>
    </recommendedName>
</protein>
<dbReference type="Gene3D" id="2.120.10.30">
    <property type="entry name" value="TolB, C-terminal domain"/>
    <property type="match status" value="1"/>
</dbReference>
<dbReference type="InterPro" id="IPR051262">
    <property type="entry name" value="SMP-30/CGR1_Lactonase"/>
</dbReference>
<dbReference type="Pfam" id="PF08450">
    <property type="entry name" value="SGL"/>
    <property type="match status" value="1"/>
</dbReference>
<name>A0A9W7Y2Z9_9FUNG</name>
<evidence type="ECO:0000256" key="2">
    <source>
        <dbReference type="SAM" id="SignalP"/>
    </source>
</evidence>
<keyword evidence="1" id="KW-0378">Hydrolase</keyword>
<evidence type="ECO:0000256" key="1">
    <source>
        <dbReference type="ARBA" id="ARBA00022801"/>
    </source>
</evidence>
<accession>A0A9W7Y2Z9</accession>
<dbReference type="InterPro" id="IPR011042">
    <property type="entry name" value="6-blade_b-propeller_TolB-like"/>
</dbReference>
<evidence type="ECO:0000313" key="4">
    <source>
        <dbReference type="EMBL" id="KAJ1722927.1"/>
    </source>
</evidence>
<dbReference type="Proteomes" id="UP001149813">
    <property type="component" value="Unassembled WGS sequence"/>
</dbReference>
<feature type="signal peptide" evidence="2">
    <location>
        <begin position="1"/>
        <end position="19"/>
    </location>
</feature>
<sequence length="334" mass="36033">MKLARVLATVLASASLAASVHVYHAEPYITAADSGFGPLIEGAAVDKSGGFYAVNFNDSKAATGMAFPGQALFYKDKILNDSWFNAIRFNIDSRGVQEAYLGDVFNHRIVRVRDPGGSGKFVHSETFCHNPEILQPNDLAIAHSTGRLFLSGMRFASDSAVGDGDLWTCDSNGTATRLGVFYRTNGIEVSPDERTLYLSEAVNRKDKVVSNVIHAFDLDARQGTVTRKRVFVDFKQLDGSESNDVDGMRTDVLGNLYVARWGAGKIAKISPDGKLLAYIVLASIAEVTNLEFAGPKGTHLFAVGACKSDPSRGCVDRYSGSVRGRAFSSLQMGI</sequence>
<dbReference type="EMBL" id="JANBOJ010000089">
    <property type="protein sequence ID" value="KAJ1722927.1"/>
    <property type="molecule type" value="Genomic_DNA"/>
</dbReference>
<keyword evidence="2" id="KW-0732">Signal</keyword>
<proteinExistence type="predicted"/>
<dbReference type="SUPFAM" id="SSF63829">
    <property type="entry name" value="Calcium-dependent phosphotriesterase"/>
    <property type="match status" value="1"/>
</dbReference>
<keyword evidence="5" id="KW-1185">Reference proteome</keyword>
<comment type="caution">
    <text evidence="4">The sequence shown here is derived from an EMBL/GenBank/DDBJ whole genome shotgun (WGS) entry which is preliminary data.</text>
</comment>
<feature type="domain" description="SMP-30/Gluconolactonase/LRE-like region" evidence="3">
    <location>
        <begin position="129"/>
        <end position="301"/>
    </location>
</feature>